<dbReference type="Proteomes" id="UP001597182">
    <property type="component" value="Unassembled WGS sequence"/>
</dbReference>
<keyword evidence="2 5" id="KW-0812">Transmembrane</keyword>
<feature type="domain" description="Major facilitator superfamily (MFS) profile" evidence="6">
    <location>
        <begin position="13"/>
        <end position="408"/>
    </location>
</feature>
<keyword evidence="8" id="KW-1185">Reference proteome</keyword>
<evidence type="ECO:0000313" key="8">
    <source>
        <dbReference type="Proteomes" id="UP001597182"/>
    </source>
</evidence>
<dbReference type="Gene3D" id="1.20.1250.20">
    <property type="entry name" value="MFS general substrate transporter like domains"/>
    <property type="match status" value="2"/>
</dbReference>
<organism evidence="7 8">
    <name type="scientific">Pseudonocardia benzenivorans</name>
    <dbReference type="NCBI Taxonomy" id="228005"/>
    <lineage>
        <taxon>Bacteria</taxon>
        <taxon>Bacillati</taxon>
        <taxon>Actinomycetota</taxon>
        <taxon>Actinomycetes</taxon>
        <taxon>Pseudonocardiales</taxon>
        <taxon>Pseudonocardiaceae</taxon>
        <taxon>Pseudonocardia</taxon>
    </lineage>
</organism>
<keyword evidence="4 5" id="KW-0472">Membrane</keyword>
<feature type="transmembrane region" description="Helical" evidence="5">
    <location>
        <begin position="321"/>
        <end position="343"/>
    </location>
</feature>
<dbReference type="PANTHER" id="PTHR23527:SF1">
    <property type="entry name" value="BLL3282 PROTEIN"/>
    <property type="match status" value="1"/>
</dbReference>
<feature type="transmembrane region" description="Helical" evidence="5">
    <location>
        <begin position="379"/>
        <end position="398"/>
    </location>
</feature>
<feature type="transmembrane region" description="Helical" evidence="5">
    <location>
        <begin position="47"/>
        <end position="67"/>
    </location>
</feature>
<dbReference type="InterPro" id="IPR011701">
    <property type="entry name" value="MFS"/>
</dbReference>
<dbReference type="Pfam" id="PF07690">
    <property type="entry name" value="MFS_1"/>
    <property type="match status" value="1"/>
</dbReference>
<dbReference type="InterPro" id="IPR052952">
    <property type="entry name" value="MFS-Transporter"/>
</dbReference>
<protein>
    <submittedName>
        <fullName evidence="7">MFS transporter</fullName>
    </submittedName>
</protein>
<feature type="transmembrane region" description="Helical" evidence="5">
    <location>
        <begin position="355"/>
        <end position="373"/>
    </location>
</feature>
<evidence type="ECO:0000313" key="7">
    <source>
        <dbReference type="EMBL" id="MFD1233819.1"/>
    </source>
</evidence>
<dbReference type="PROSITE" id="PS50850">
    <property type="entry name" value="MFS"/>
    <property type="match status" value="1"/>
</dbReference>
<name>A0ABW3VHP8_9PSEU</name>
<evidence type="ECO:0000259" key="6">
    <source>
        <dbReference type="PROSITE" id="PS50850"/>
    </source>
</evidence>
<feature type="transmembrane region" description="Helical" evidence="5">
    <location>
        <begin position="292"/>
        <end position="315"/>
    </location>
</feature>
<dbReference type="PANTHER" id="PTHR23527">
    <property type="entry name" value="BLL3282 PROTEIN"/>
    <property type="match status" value="1"/>
</dbReference>
<keyword evidence="3 5" id="KW-1133">Transmembrane helix</keyword>
<dbReference type="RefSeq" id="WP_013673660.1">
    <property type="nucleotide sequence ID" value="NZ_BAABKS010000010.1"/>
</dbReference>
<evidence type="ECO:0000256" key="5">
    <source>
        <dbReference type="SAM" id="Phobius"/>
    </source>
</evidence>
<feature type="transmembrane region" description="Helical" evidence="5">
    <location>
        <begin position="261"/>
        <end position="280"/>
    </location>
</feature>
<comment type="subcellular location">
    <subcellularLocation>
        <location evidence="1">Cell membrane</location>
        <topology evidence="1">Multi-pass membrane protein</topology>
    </subcellularLocation>
</comment>
<gene>
    <name evidence="7" type="ORF">ACFQ34_11040</name>
</gene>
<proteinExistence type="predicted"/>
<feature type="transmembrane region" description="Helical" evidence="5">
    <location>
        <begin position="12"/>
        <end position="35"/>
    </location>
</feature>
<dbReference type="SUPFAM" id="SSF103473">
    <property type="entry name" value="MFS general substrate transporter"/>
    <property type="match status" value="1"/>
</dbReference>
<evidence type="ECO:0000256" key="3">
    <source>
        <dbReference type="ARBA" id="ARBA00022989"/>
    </source>
</evidence>
<evidence type="ECO:0000256" key="1">
    <source>
        <dbReference type="ARBA" id="ARBA00004651"/>
    </source>
</evidence>
<dbReference type="EMBL" id="JBHTMB010000086">
    <property type="protein sequence ID" value="MFD1233819.1"/>
    <property type="molecule type" value="Genomic_DNA"/>
</dbReference>
<sequence length="415" mass="40689">MTHGRPARRGGVVLAVATAGIGLGSIPGFLFGYLGPLFEADLGISKPALGVLIGVFFGATGVASTVGGAWAERLGAHKAVGFDLLVVAAGLLLAVLVPTYPSLLVMAAVTGAGYALANAGTNMAVAASIAPARHGVAMAVRTAGVPAIGAVQSLVGVAAAAAFGWRPVLAVVVPVLVVVAVLCFRLLPAARSAGDPAAAVVEAHDLVGDGPGTPRRVRLPAGFGWYPVAAFLLIAGTQPIYSWSVAYLDEVGGMSVATAGALASIGSAVAVVAMIVLAGRADRTGGDRVRPVVLLTAAATAGVALLWLGIVAGPVSMTAGLVLGGVAQLTAIGLMHAAVVATAPDLVGRASGATMAGYYLGALLSAPLFGLSVDATGGYGLGWGVSAGLAAASVLCFVRCRAVTARARAGRAPAN</sequence>
<feature type="transmembrane region" description="Helical" evidence="5">
    <location>
        <begin position="168"/>
        <end position="187"/>
    </location>
</feature>
<feature type="transmembrane region" description="Helical" evidence="5">
    <location>
        <begin position="79"/>
        <end position="97"/>
    </location>
</feature>
<reference evidence="8" key="1">
    <citation type="journal article" date="2019" name="Int. J. Syst. Evol. Microbiol.">
        <title>The Global Catalogue of Microorganisms (GCM) 10K type strain sequencing project: providing services to taxonomists for standard genome sequencing and annotation.</title>
        <authorList>
            <consortium name="The Broad Institute Genomics Platform"/>
            <consortium name="The Broad Institute Genome Sequencing Center for Infectious Disease"/>
            <person name="Wu L."/>
            <person name="Ma J."/>
        </authorList>
    </citation>
    <scope>NUCLEOTIDE SEQUENCE [LARGE SCALE GENOMIC DNA]</scope>
    <source>
        <strain evidence="8">CCUG 49018</strain>
    </source>
</reference>
<evidence type="ECO:0000256" key="2">
    <source>
        <dbReference type="ARBA" id="ARBA00022692"/>
    </source>
</evidence>
<comment type="caution">
    <text evidence="7">The sequence shown here is derived from an EMBL/GenBank/DDBJ whole genome shotgun (WGS) entry which is preliminary data.</text>
</comment>
<evidence type="ECO:0000256" key="4">
    <source>
        <dbReference type="ARBA" id="ARBA00023136"/>
    </source>
</evidence>
<accession>A0ABW3VHP8</accession>
<feature type="transmembrane region" description="Helical" evidence="5">
    <location>
        <begin position="223"/>
        <end position="241"/>
    </location>
</feature>
<dbReference type="InterPro" id="IPR020846">
    <property type="entry name" value="MFS_dom"/>
</dbReference>
<dbReference type="InterPro" id="IPR036259">
    <property type="entry name" value="MFS_trans_sf"/>
</dbReference>